<evidence type="ECO:0000313" key="1">
    <source>
        <dbReference type="EMBL" id="CUH40345.1"/>
    </source>
</evidence>
<evidence type="ECO:0000313" key="2">
    <source>
        <dbReference type="Proteomes" id="UP000049455"/>
    </source>
</evidence>
<name>A0A0M7BG35_9RHOB</name>
<dbReference type="STRING" id="313367.JSE7799_03077"/>
<accession>A0A0M7BG35</accession>
<dbReference type="Proteomes" id="UP000049455">
    <property type="component" value="Unassembled WGS sequence"/>
</dbReference>
<reference evidence="1 2" key="1">
    <citation type="submission" date="2015-09" db="EMBL/GenBank/DDBJ databases">
        <authorList>
            <person name="Jackson K.R."/>
            <person name="Lunt B.L."/>
            <person name="Fisher J.N.B."/>
            <person name="Gardner A.V."/>
            <person name="Bailey M.E."/>
            <person name="Deus L.M."/>
            <person name="Earl A.S."/>
            <person name="Gibby P.D."/>
            <person name="Hartmann K.A."/>
            <person name="Liu J.E."/>
            <person name="Manci A.M."/>
            <person name="Nielsen D.A."/>
            <person name="Solomon M.B."/>
            <person name="Breakwell D.P."/>
            <person name="Burnett S.H."/>
            <person name="Grose J.H."/>
        </authorList>
    </citation>
    <scope>NUCLEOTIDE SEQUENCE [LARGE SCALE GENOMIC DNA]</scope>
    <source>
        <strain evidence="1 2">CECT 7799</strain>
    </source>
</reference>
<keyword evidence="2" id="KW-1185">Reference proteome</keyword>
<dbReference type="EMBL" id="CYPR01000203">
    <property type="protein sequence ID" value="CUH40345.1"/>
    <property type="molecule type" value="Genomic_DNA"/>
</dbReference>
<sequence length="47" mass="5188">MSGGKRNILEKIADAVTEKLSDLLGALAPQHDAIPVPVRRDEPRRPR</sequence>
<protein>
    <submittedName>
        <fullName evidence="1">Uncharacterized protein</fullName>
    </submittedName>
</protein>
<dbReference type="RefSeq" id="WP_186201975.1">
    <property type="nucleotide sequence ID" value="NZ_CYPR01000203.1"/>
</dbReference>
<dbReference type="AlphaFoldDB" id="A0A0M7BG35"/>
<proteinExistence type="predicted"/>
<organism evidence="1 2">
    <name type="scientific">Jannaschia seosinensis</name>
    <dbReference type="NCBI Taxonomy" id="313367"/>
    <lineage>
        <taxon>Bacteria</taxon>
        <taxon>Pseudomonadati</taxon>
        <taxon>Pseudomonadota</taxon>
        <taxon>Alphaproteobacteria</taxon>
        <taxon>Rhodobacterales</taxon>
        <taxon>Roseobacteraceae</taxon>
        <taxon>Jannaschia</taxon>
    </lineage>
</organism>
<gene>
    <name evidence="1" type="ORF">JSE7799_03077</name>
</gene>